<evidence type="ECO:0000256" key="1">
    <source>
        <dbReference type="SAM" id="MobiDB-lite"/>
    </source>
</evidence>
<accession>A0A922E368</accession>
<gene>
    <name evidence="2" type="ORF">I3842_09G090400</name>
</gene>
<dbReference type="AlphaFoldDB" id="A0A922E368"/>
<reference evidence="2" key="1">
    <citation type="submission" date="2021-01" db="EMBL/GenBank/DDBJ databases">
        <authorList>
            <person name="Lovell J.T."/>
            <person name="Bentley N."/>
            <person name="Bhattarai G."/>
            <person name="Jenkins J.W."/>
            <person name="Sreedasyam A."/>
            <person name="Alarcon Y."/>
            <person name="Bock C."/>
            <person name="Boston L."/>
            <person name="Carlson J."/>
            <person name="Cervantes K."/>
            <person name="Clermont K."/>
            <person name="Krom N."/>
            <person name="Kubenka K."/>
            <person name="Mamidi S."/>
            <person name="Mattison C."/>
            <person name="Monteros M."/>
            <person name="Pisani C."/>
            <person name="Plott C."/>
            <person name="Rajasekar S."/>
            <person name="Rhein H.S."/>
            <person name="Rohla C."/>
            <person name="Song M."/>
            <person name="Hilaire R.S."/>
            <person name="Shu S."/>
            <person name="Wells L."/>
            <person name="Wang X."/>
            <person name="Webber J."/>
            <person name="Heerema R.J."/>
            <person name="Klein P."/>
            <person name="Conner P."/>
            <person name="Grauke L."/>
            <person name="Grimwood J."/>
            <person name="Schmutz J."/>
            <person name="Randall J.J."/>
        </authorList>
    </citation>
    <scope>NUCLEOTIDE SEQUENCE</scope>
    <source>
        <tissue evidence="2">Leaf</tissue>
    </source>
</reference>
<protein>
    <submittedName>
        <fullName evidence="2">Uncharacterized protein</fullName>
    </submittedName>
</protein>
<dbReference type="EMBL" id="CM031833">
    <property type="protein sequence ID" value="KAG6695292.1"/>
    <property type="molecule type" value="Genomic_DNA"/>
</dbReference>
<feature type="region of interest" description="Disordered" evidence="1">
    <location>
        <begin position="33"/>
        <end position="78"/>
    </location>
</feature>
<name>A0A922E368_CARIL</name>
<dbReference type="Proteomes" id="UP000811246">
    <property type="component" value="Chromosome 9"/>
</dbReference>
<evidence type="ECO:0000313" key="2">
    <source>
        <dbReference type="EMBL" id="KAG6695292.1"/>
    </source>
</evidence>
<evidence type="ECO:0000313" key="3">
    <source>
        <dbReference type="Proteomes" id="UP000811246"/>
    </source>
</evidence>
<organism evidence="2 3">
    <name type="scientific">Carya illinoinensis</name>
    <name type="common">Pecan</name>
    <dbReference type="NCBI Taxonomy" id="32201"/>
    <lineage>
        <taxon>Eukaryota</taxon>
        <taxon>Viridiplantae</taxon>
        <taxon>Streptophyta</taxon>
        <taxon>Embryophyta</taxon>
        <taxon>Tracheophyta</taxon>
        <taxon>Spermatophyta</taxon>
        <taxon>Magnoliopsida</taxon>
        <taxon>eudicotyledons</taxon>
        <taxon>Gunneridae</taxon>
        <taxon>Pentapetalae</taxon>
        <taxon>rosids</taxon>
        <taxon>fabids</taxon>
        <taxon>Fagales</taxon>
        <taxon>Juglandaceae</taxon>
        <taxon>Carya</taxon>
    </lineage>
</organism>
<feature type="compositionally biased region" description="Low complexity" evidence="1">
    <location>
        <begin position="49"/>
        <end position="58"/>
    </location>
</feature>
<feature type="compositionally biased region" description="Basic residues" evidence="1">
    <location>
        <begin position="36"/>
        <end position="48"/>
    </location>
</feature>
<sequence length="78" mass="8443">MAFFLSTFFGCFSTDSGSRVACSDVQAGEEWTHGKASNKTKVLKKAKSNKNQSSKRSSPPSPPIIVSHFPVGTRLSHL</sequence>
<comment type="caution">
    <text evidence="2">The sequence shown here is derived from an EMBL/GenBank/DDBJ whole genome shotgun (WGS) entry which is preliminary data.</text>
</comment>
<proteinExistence type="predicted"/>